<reference evidence="2" key="1">
    <citation type="submission" date="2016-10" db="EMBL/GenBank/DDBJ databases">
        <authorList>
            <person name="Varghese N."/>
            <person name="Submissions S."/>
        </authorList>
    </citation>
    <scope>NUCLEOTIDE SEQUENCE [LARGE SCALE GENOMIC DNA]</scope>
    <source>
        <strain evidence="2">LMG 2223</strain>
    </source>
</reference>
<keyword evidence="2" id="KW-1185">Reference proteome</keyword>
<sequence>MFNWVYETFSLPAALACIGALISAGGALWASHEQNKSQKESETQVVQIKQLNTKILALSEESRVLAKEGIASITGGDGFAYVDILKGFFPGALSPAIISESEYPQYDLSIRFFDEDRNHEEQISQPLILNIATLPPGQSGFHKIPAFDIEKKDDYARFNLFISARNGSFIEELRLRKVDGDWFSAFRVFRNKPTGDKILLMERAMEKYPRAQDRSLIW</sequence>
<accession>A0A1H2NR72</accession>
<dbReference type="RefSeq" id="WP_084380971.1">
    <property type="nucleotide sequence ID" value="NZ_LS483433.1"/>
</dbReference>
<organism evidence="1 2">
    <name type="scientific">Pseudomonas mucidolens</name>
    <dbReference type="NCBI Taxonomy" id="46679"/>
    <lineage>
        <taxon>Bacteria</taxon>
        <taxon>Pseudomonadati</taxon>
        <taxon>Pseudomonadota</taxon>
        <taxon>Gammaproteobacteria</taxon>
        <taxon>Pseudomonadales</taxon>
        <taxon>Pseudomonadaceae</taxon>
        <taxon>Pseudomonas</taxon>
    </lineage>
</organism>
<dbReference type="OrthoDB" id="6940358at2"/>
<protein>
    <submittedName>
        <fullName evidence="1">Uncharacterized protein</fullName>
    </submittedName>
</protein>
<dbReference type="AlphaFoldDB" id="A0A1H2NR72"/>
<evidence type="ECO:0000313" key="2">
    <source>
        <dbReference type="Proteomes" id="UP000198600"/>
    </source>
</evidence>
<gene>
    <name evidence="1" type="ORF">SAMN05216202_4310</name>
</gene>
<dbReference type="Proteomes" id="UP000198600">
    <property type="component" value="Chromosome I"/>
</dbReference>
<evidence type="ECO:0000313" key="1">
    <source>
        <dbReference type="EMBL" id="SDV07326.1"/>
    </source>
</evidence>
<name>A0A1H2NR72_9PSED</name>
<dbReference type="EMBL" id="LT629802">
    <property type="protein sequence ID" value="SDV07326.1"/>
    <property type="molecule type" value="Genomic_DNA"/>
</dbReference>
<proteinExistence type="predicted"/>